<evidence type="ECO:0000256" key="4">
    <source>
        <dbReference type="ARBA" id="ARBA00024746"/>
    </source>
</evidence>
<protein>
    <recommendedName>
        <fullName evidence="2 5">Basal-body rod modification protein FlgD</fullName>
    </recommendedName>
</protein>
<dbReference type="Pfam" id="PF03963">
    <property type="entry name" value="FlgD"/>
    <property type="match status" value="1"/>
</dbReference>
<feature type="domain" description="FlgD/Vpr Ig-like" evidence="8">
    <location>
        <begin position="149"/>
        <end position="220"/>
    </location>
</feature>
<evidence type="ECO:0000256" key="2">
    <source>
        <dbReference type="ARBA" id="ARBA00016013"/>
    </source>
</evidence>
<dbReference type="RefSeq" id="WP_034580151.1">
    <property type="nucleotide sequence ID" value="NZ_CAMCCI010000163.1"/>
</dbReference>
<accession>A0A4U8UBI7</accession>
<dbReference type="EMBL" id="JRPJ02000003">
    <property type="protein sequence ID" value="TLE11787.1"/>
    <property type="molecule type" value="Genomic_DNA"/>
</dbReference>
<feature type="compositionally biased region" description="Low complexity" evidence="7">
    <location>
        <begin position="383"/>
        <end position="400"/>
    </location>
</feature>
<dbReference type="Proteomes" id="UP000029857">
    <property type="component" value="Unassembled WGS sequence"/>
</dbReference>
<feature type="compositionally biased region" description="Basic and acidic residues" evidence="7">
    <location>
        <begin position="359"/>
        <end position="377"/>
    </location>
</feature>
<evidence type="ECO:0000259" key="8">
    <source>
        <dbReference type="Pfam" id="PF13860"/>
    </source>
</evidence>
<sequence>MAIDLGEVTGSTAAREKKKESAQIANGLDKDAFMKLFLEQLKNQDPTSPMETDKIITQTAQLTQVEMQEENKKTMKEVAQAMKASQETNKALQEFQKDMKKSLEMLNMGMEENTHATTQGAKANTLNAVSMIGKIAETDIMGLNVLGGGENHFSLYFDNKINASQGSPVIEILNPNNEVVRTISLANKDGQQGYIDFNWDGKDSKGNLVEPGSYQVKAHYNLNPETKQYDETRIGRGEVQSIIYDKGTPLMRLGDNIVPVQNALEFYPKGDSATHKTIESIKADANKARKAYEDDLNTESLSQKYEKIINDREAKLAAEIEANKDEETLQAEAEEAKRIAKAKEMKKYEKMLDAADKGRQLDKEELDKLSVKPESKGTESAAKEATPNATNNANAMNTNAINENNPLASMLQQTAQNKQIPNMPQQANPFNMVNEMQADSVNNPFNAIPQQNANFQNENLMGNSPMNNNIMNNSMGANMDNIGNIGNTPMPQQANPFNMQTQEPSFVTQG</sequence>
<evidence type="ECO:0000256" key="5">
    <source>
        <dbReference type="RuleBase" id="RU362076"/>
    </source>
</evidence>
<keyword evidence="3 5" id="KW-1005">Bacterial flagellum biogenesis</keyword>
<proteinExistence type="inferred from homology"/>
<evidence type="ECO:0000256" key="7">
    <source>
        <dbReference type="SAM" id="MobiDB-lite"/>
    </source>
</evidence>
<name>A0A4U8UBI7_9HELI</name>
<feature type="region of interest" description="Disordered" evidence="7">
    <location>
        <begin position="1"/>
        <end position="22"/>
    </location>
</feature>
<comment type="caution">
    <text evidence="9">The sequence shown here is derived from an EMBL/GenBank/DDBJ whole genome shotgun (WGS) entry which is preliminary data.</text>
</comment>
<evidence type="ECO:0000256" key="6">
    <source>
        <dbReference type="SAM" id="Coils"/>
    </source>
</evidence>
<reference evidence="9 10" key="1">
    <citation type="journal article" date="2014" name="Genome Announc.">
        <title>Draft genome sequences of eight enterohepatic helicobacter species isolated from both laboratory and wild rodents.</title>
        <authorList>
            <person name="Sheh A."/>
            <person name="Shen Z."/>
            <person name="Fox J.G."/>
        </authorList>
    </citation>
    <scope>NUCLEOTIDE SEQUENCE [LARGE SCALE GENOMIC DNA]</scope>
    <source>
        <strain evidence="9 10">ATCC 49320</strain>
    </source>
</reference>
<evidence type="ECO:0000313" key="10">
    <source>
        <dbReference type="Proteomes" id="UP000029857"/>
    </source>
</evidence>
<dbReference type="InterPro" id="IPR005648">
    <property type="entry name" value="FlgD"/>
</dbReference>
<evidence type="ECO:0000313" key="9">
    <source>
        <dbReference type="EMBL" id="TLE11787.1"/>
    </source>
</evidence>
<keyword evidence="9" id="KW-0282">Flagellum</keyword>
<keyword evidence="9" id="KW-0966">Cell projection</keyword>
<feature type="coiled-coil region" evidence="6">
    <location>
        <begin position="317"/>
        <end position="346"/>
    </location>
</feature>
<comment type="function">
    <text evidence="4 5">Required for flagellar hook formation. May act as a scaffolding protein.</text>
</comment>
<dbReference type="Gene3D" id="2.60.40.4070">
    <property type="match status" value="1"/>
</dbReference>
<evidence type="ECO:0000256" key="1">
    <source>
        <dbReference type="ARBA" id="ARBA00010577"/>
    </source>
</evidence>
<dbReference type="NCBIfam" id="NF004496">
    <property type="entry name" value="PRK05842.1"/>
    <property type="match status" value="1"/>
</dbReference>
<comment type="similarity">
    <text evidence="1 5">Belongs to the FlgD family.</text>
</comment>
<dbReference type="InterPro" id="IPR025965">
    <property type="entry name" value="FlgD/Vpr_Ig-like"/>
</dbReference>
<dbReference type="Pfam" id="PF13860">
    <property type="entry name" value="FlgD_ig"/>
    <property type="match status" value="1"/>
</dbReference>
<keyword evidence="6" id="KW-0175">Coiled coil</keyword>
<organism evidence="9 10">
    <name type="scientific">Helicobacter bilis</name>
    <dbReference type="NCBI Taxonomy" id="37372"/>
    <lineage>
        <taxon>Bacteria</taxon>
        <taxon>Pseudomonadati</taxon>
        <taxon>Campylobacterota</taxon>
        <taxon>Epsilonproteobacteria</taxon>
        <taxon>Campylobacterales</taxon>
        <taxon>Helicobacteraceae</taxon>
        <taxon>Helicobacter</taxon>
    </lineage>
</organism>
<feature type="region of interest" description="Disordered" evidence="7">
    <location>
        <begin position="359"/>
        <end position="400"/>
    </location>
</feature>
<gene>
    <name evidence="9" type="ORF">LS79_001370</name>
</gene>
<keyword evidence="9" id="KW-0969">Cilium</keyword>
<dbReference type="AlphaFoldDB" id="A0A4U8UBI7"/>
<dbReference type="GO" id="GO:0044781">
    <property type="term" value="P:bacterial-type flagellum organization"/>
    <property type="evidence" value="ECO:0007669"/>
    <property type="project" value="UniProtKB-UniRule"/>
</dbReference>
<evidence type="ECO:0000256" key="3">
    <source>
        <dbReference type="ARBA" id="ARBA00022795"/>
    </source>
</evidence>